<dbReference type="CDD" id="cd00009">
    <property type="entry name" value="AAA"/>
    <property type="match status" value="1"/>
</dbReference>
<proteinExistence type="predicted"/>
<dbReference type="InterPro" id="IPR027417">
    <property type="entry name" value="P-loop_NTPase"/>
</dbReference>
<dbReference type="Pfam" id="PF13177">
    <property type="entry name" value="DNA_pol3_delta2"/>
    <property type="match status" value="1"/>
</dbReference>
<name>A0A930B6L3_9FIRM</name>
<dbReference type="GeneID" id="78276784"/>
<dbReference type="Proteomes" id="UP000757890">
    <property type="component" value="Unassembled WGS sequence"/>
</dbReference>
<dbReference type="GO" id="GO:0006261">
    <property type="term" value="P:DNA-templated DNA replication"/>
    <property type="evidence" value="ECO:0007669"/>
    <property type="project" value="TreeGrafter"/>
</dbReference>
<protein>
    <submittedName>
        <fullName evidence="1">AAA family ATPase</fullName>
    </submittedName>
</protein>
<comment type="caution">
    <text evidence="1">The sequence shown here is derived from an EMBL/GenBank/DDBJ whole genome shotgun (WGS) entry which is preliminary data.</text>
</comment>
<reference evidence="1" key="1">
    <citation type="submission" date="2020-04" db="EMBL/GenBank/DDBJ databases">
        <title>Deep metagenomics examines the oral microbiome during advanced dental caries in children, revealing novel taxa and co-occurrences with host molecules.</title>
        <authorList>
            <person name="Baker J.L."/>
            <person name="Morton J.T."/>
            <person name="Dinis M."/>
            <person name="Alvarez R."/>
            <person name="Tran N.C."/>
            <person name="Knight R."/>
            <person name="Edlund A."/>
        </authorList>
    </citation>
    <scope>NUCLEOTIDE SEQUENCE</scope>
    <source>
        <strain evidence="1">JCVI_32_bin.14</strain>
    </source>
</reference>
<organism evidence="1 2">
    <name type="scientific">Dialister invisus</name>
    <dbReference type="NCBI Taxonomy" id="218538"/>
    <lineage>
        <taxon>Bacteria</taxon>
        <taxon>Bacillati</taxon>
        <taxon>Bacillota</taxon>
        <taxon>Negativicutes</taxon>
        <taxon>Veillonellales</taxon>
        <taxon>Veillonellaceae</taxon>
        <taxon>Dialister</taxon>
    </lineage>
</organism>
<evidence type="ECO:0000313" key="1">
    <source>
        <dbReference type="EMBL" id="MBF1128542.1"/>
    </source>
</evidence>
<dbReference type="AlphaFoldDB" id="A0A930B6L3"/>
<accession>A0A930B6L3</accession>
<dbReference type="Gene3D" id="3.40.50.300">
    <property type="entry name" value="P-loop containing nucleotide triphosphate hydrolases"/>
    <property type="match status" value="1"/>
</dbReference>
<gene>
    <name evidence="1" type="ORF">HXL70_00600</name>
</gene>
<dbReference type="PANTHER" id="PTHR11669:SF8">
    <property type="entry name" value="DNA POLYMERASE III SUBUNIT DELTA"/>
    <property type="match status" value="1"/>
</dbReference>
<dbReference type="PANTHER" id="PTHR11669">
    <property type="entry name" value="REPLICATION FACTOR C / DNA POLYMERASE III GAMMA-TAU SUBUNIT"/>
    <property type="match status" value="1"/>
</dbReference>
<dbReference type="RefSeq" id="WP_007069021.1">
    <property type="nucleotide sequence ID" value="NZ_CATVTA010000001.1"/>
</dbReference>
<dbReference type="SUPFAM" id="SSF52540">
    <property type="entry name" value="P-loop containing nucleoside triphosphate hydrolases"/>
    <property type="match status" value="1"/>
</dbReference>
<dbReference type="EMBL" id="JABZMK010000001">
    <property type="protein sequence ID" value="MBF1128542.1"/>
    <property type="molecule type" value="Genomic_DNA"/>
</dbReference>
<evidence type="ECO:0000313" key="2">
    <source>
        <dbReference type="Proteomes" id="UP000757890"/>
    </source>
</evidence>
<dbReference type="InterPro" id="IPR050238">
    <property type="entry name" value="DNA_Rep/Repair_Clamp_Loader"/>
</dbReference>
<sequence length="342" mass="39837">MSQFLTHVYGQEKLKRELKLLMENHRLPHTMIFYGDDGLGKTTAAFDFADFLTGASEKIWVEIKKIKSSKNEKLLENLKGDRVWYIRPMGMELKIDQFRAFMEEMASFDEKLRVCIIDDAQKMNQYAANSFLKTLEEPVENLYFILVTSDINALLPTIVSRGERFPFFPLMENEFYYLVETVAEEFNFDGTVGKETAFKVSEGNPGVAKDLCGEKGMMQLDVAMRFWETVTTSSTAFSSLSAWTFKEREDFLVLLRWVIIIGRDLMIGAETTDDQLEKCMQWSDREKRLLKYWTDGRAIEALAVLQKAESACRRYISTKNIWDMILIQLQHIQKGDYILWNR</sequence>